<evidence type="ECO:0000313" key="1">
    <source>
        <dbReference type="EMBL" id="EHJ39246.1"/>
    </source>
</evidence>
<organism evidence="1 2">
    <name type="scientific">Leyella stercorea DSM 18206</name>
    <dbReference type="NCBI Taxonomy" id="1002367"/>
    <lineage>
        <taxon>Bacteria</taxon>
        <taxon>Pseudomonadati</taxon>
        <taxon>Bacteroidota</taxon>
        <taxon>Bacteroidia</taxon>
        <taxon>Bacteroidales</taxon>
        <taxon>Prevotellaceae</taxon>
        <taxon>Leyella</taxon>
    </lineage>
</organism>
<dbReference type="HOGENOM" id="CLU_3237846_0_0_10"/>
<sequence length="43" mass="4915">MRNGGCSSRIYYIIGRGTSFQAAKILKFDDKSNYFTSKIEFIS</sequence>
<protein>
    <submittedName>
        <fullName evidence="1">Uncharacterized protein</fullName>
    </submittedName>
</protein>
<reference evidence="1 2" key="1">
    <citation type="submission" date="2011-08" db="EMBL/GenBank/DDBJ databases">
        <authorList>
            <person name="Weinstock G."/>
            <person name="Sodergren E."/>
            <person name="Clifton S."/>
            <person name="Fulton L."/>
            <person name="Fulton B."/>
            <person name="Courtney L."/>
            <person name="Fronick C."/>
            <person name="Harrison M."/>
            <person name="Strong C."/>
            <person name="Farmer C."/>
            <person name="Delahaunty K."/>
            <person name="Markovic C."/>
            <person name="Hall O."/>
            <person name="Minx P."/>
            <person name="Tomlinson C."/>
            <person name="Mitreva M."/>
            <person name="Hou S."/>
            <person name="Chen J."/>
            <person name="Wollam A."/>
            <person name="Pepin K.H."/>
            <person name="Johnson M."/>
            <person name="Bhonagiri V."/>
            <person name="Zhang X."/>
            <person name="Suruliraj S."/>
            <person name="Warren W."/>
            <person name="Chinwalla A."/>
            <person name="Mardis E.R."/>
            <person name="Wilson R.K."/>
        </authorList>
    </citation>
    <scope>NUCLEOTIDE SEQUENCE [LARGE SCALE GENOMIC DNA]</scope>
    <source>
        <strain evidence="1 2">DSM 18206</strain>
    </source>
</reference>
<accession>G6AYJ7</accession>
<dbReference type="AlphaFoldDB" id="G6AYJ7"/>
<name>G6AYJ7_9BACT</name>
<dbReference type="Proteomes" id="UP000004407">
    <property type="component" value="Unassembled WGS sequence"/>
</dbReference>
<dbReference type="EMBL" id="AFZZ01000150">
    <property type="protein sequence ID" value="EHJ39246.1"/>
    <property type="molecule type" value="Genomic_DNA"/>
</dbReference>
<evidence type="ECO:0000313" key="2">
    <source>
        <dbReference type="Proteomes" id="UP000004407"/>
    </source>
</evidence>
<proteinExistence type="predicted"/>
<gene>
    <name evidence="1" type="ORF">HMPREF0673_01707</name>
</gene>
<comment type="caution">
    <text evidence="1">The sequence shown here is derived from an EMBL/GenBank/DDBJ whole genome shotgun (WGS) entry which is preliminary data.</text>
</comment>